<accession>A0A0C9ZUT7</accession>
<dbReference type="HOGENOM" id="CLU_2777593_0_0_1"/>
<reference evidence="2" key="2">
    <citation type="submission" date="2015-01" db="EMBL/GenBank/DDBJ databases">
        <title>Evolutionary Origins and Diversification of the Mycorrhizal Mutualists.</title>
        <authorList>
            <consortium name="DOE Joint Genome Institute"/>
            <consortium name="Mycorrhizal Genomics Consortium"/>
            <person name="Kohler A."/>
            <person name="Kuo A."/>
            <person name="Nagy L.G."/>
            <person name="Floudas D."/>
            <person name="Copeland A."/>
            <person name="Barry K.W."/>
            <person name="Cichocki N."/>
            <person name="Veneault-Fourrey C."/>
            <person name="LaButti K."/>
            <person name="Lindquist E.A."/>
            <person name="Lipzen A."/>
            <person name="Lundell T."/>
            <person name="Morin E."/>
            <person name="Murat C."/>
            <person name="Riley R."/>
            <person name="Ohm R."/>
            <person name="Sun H."/>
            <person name="Tunlid A."/>
            <person name="Henrissat B."/>
            <person name="Grigoriev I.V."/>
            <person name="Hibbett D.S."/>
            <person name="Martin F."/>
        </authorList>
    </citation>
    <scope>NUCLEOTIDE SEQUENCE [LARGE SCALE GENOMIC DNA]</scope>
    <source>
        <strain evidence="2">UH-Slu-Lm8-n1</strain>
    </source>
</reference>
<dbReference type="InParanoid" id="A0A0C9ZUT7"/>
<evidence type="ECO:0000313" key="1">
    <source>
        <dbReference type="EMBL" id="KIK41620.1"/>
    </source>
</evidence>
<organism evidence="1 2">
    <name type="scientific">Suillus luteus UH-Slu-Lm8-n1</name>
    <dbReference type="NCBI Taxonomy" id="930992"/>
    <lineage>
        <taxon>Eukaryota</taxon>
        <taxon>Fungi</taxon>
        <taxon>Dikarya</taxon>
        <taxon>Basidiomycota</taxon>
        <taxon>Agaricomycotina</taxon>
        <taxon>Agaricomycetes</taxon>
        <taxon>Agaricomycetidae</taxon>
        <taxon>Boletales</taxon>
        <taxon>Suillineae</taxon>
        <taxon>Suillaceae</taxon>
        <taxon>Suillus</taxon>
    </lineage>
</organism>
<dbReference type="Proteomes" id="UP000054485">
    <property type="component" value="Unassembled WGS sequence"/>
</dbReference>
<sequence length="69" mass="7821">MNQQLIGCLPLLHVPRFRLINQSRRKVHHGATCCMWSINVTQVPLFYNSSDQAVFAALRWCGLVVALTP</sequence>
<evidence type="ECO:0000313" key="2">
    <source>
        <dbReference type="Proteomes" id="UP000054485"/>
    </source>
</evidence>
<dbReference type="EMBL" id="KN835263">
    <property type="protein sequence ID" value="KIK41620.1"/>
    <property type="molecule type" value="Genomic_DNA"/>
</dbReference>
<reference evidence="1 2" key="1">
    <citation type="submission" date="2014-04" db="EMBL/GenBank/DDBJ databases">
        <authorList>
            <consortium name="DOE Joint Genome Institute"/>
            <person name="Kuo A."/>
            <person name="Ruytinx J."/>
            <person name="Rineau F."/>
            <person name="Colpaert J."/>
            <person name="Kohler A."/>
            <person name="Nagy L.G."/>
            <person name="Floudas D."/>
            <person name="Copeland A."/>
            <person name="Barry K.W."/>
            <person name="Cichocki N."/>
            <person name="Veneault-Fourrey C."/>
            <person name="LaButti K."/>
            <person name="Lindquist E.A."/>
            <person name="Lipzen A."/>
            <person name="Lundell T."/>
            <person name="Morin E."/>
            <person name="Murat C."/>
            <person name="Sun H."/>
            <person name="Tunlid A."/>
            <person name="Henrissat B."/>
            <person name="Grigoriev I.V."/>
            <person name="Hibbett D.S."/>
            <person name="Martin F."/>
            <person name="Nordberg H.P."/>
            <person name="Cantor M.N."/>
            <person name="Hua S.X."/>
        </authorList>
    </citation>
    <scope>NUCLEOTIDE SEQUENCE [LARGE SCALE GENOMIC DNA]</scope>
    <source>
        <strain evidence="1 2">UH-Slu-Lm8-n1</strain>
    </source>
</reference>
<name>A0A0C9ZUT7_9AGAM</name>
<keyword evidence="2" id="KW-1185">Reference proteome</keyword>
<proteinExistence type="predicted"/>
<dbReference type="AlphaFoldDB" id="A0A0C9ZUT7"/>
<gene>
    <name evidence="1" type="ORF">CY34DRAFT_805854</name>
</gene>
<protein>
    <submittedName>
        <fullName evidence="1">Uncharacterized protein</fullName>
    </submittedName>
</protein>